<accession>E5DSJ2</accession>
<gene>
    <name evidence="2" type="ORF">65p358</name>
</gene>
<dbReference type="Proteomes" id="UP000008727">
    <property type="component" value="Segment"/>
</dbReference>
<name>E5DSJ2_9CAUD</name>
<protein>
    <submittedName>
        <fullName evidence="2">Uncharacterized protein</fullName>
    </submittedName>
</protein>
<organism evidence="2 3">
    <name type="scientific">Aeromonas phage 65</name>
    <dbReference type="NCBI Taxonomy" id="2919549"/>
    <lineage>
        <taxon>Viruses</taxon>
        <taxon>Duplodnaviria</taxon>
        <taxon>Heunggongvirae</taxon>
        <taxon>Uroviricota</taxon>
        <taxon>Caudoviricetes</taxon>
        <taxon>Pantevenvirales</taxon>
        <taxon>Straboviridae</taxon>
        <taxon>Emmerichvirinae</taxon>
        <taxon>Ishigurovirus</taxon>
        <taxon>Ishigurovirus osborne</taxon>
    </lineage>
</organism>
<keyword evidence="1" id="KW-1133">Transmembrane helix</keyword>
<feature type="transmembrane region" description="Helical" evidence="1">
    <location>
        <begin position="37"/>
        <end position="70"/>
    </location>
</feature>
<feature type="transmembrane region" description="Helical" evidence="1">
    <location>
        <begin position="6"/>
        <end position="25"/>
    </location>
</feature>
<dbReference type="RefSeq" id="YP_004301195.1">
    <property type="nucleotide sequence ID" value="NC_015251.1"/>
</dbReference>
<keyword evidence="3" id="KW-1185">Reference proteome</keyword>
<reference evidence="2 3" key="1">
    <citation type="journal article" date="2010" name="Virol. J.">
        <title>Genomes of the T4-related bacteriophages as windows on microbial genome evolution.</title>
        <authorList>
            <person name="Petrov V.M."/>
            <person name="Ratnayaka S."/>
            <person name="Nolan J.M."/>
            <person name="Miller E.S."/>
            <person name="Karam J.D."/>
        </authorList>
    </citation>
    <scope>NUCLEOTIDE SEQUENCE [LARGE SCALE GENOMIC DNA]</scope>
</reference>
<evidence type="ECO:0000313" key="2">
    <source>
        <dbReference type="EMBL" id="ADQ53366.1"/>
    </source>
</evidence>
<keyword evidence="1" id="KW-0812">Transmembrane</keyword>
<dbReference type="EMBL" id="GU459069">
    <property type="protein sequence ID" value="ADQ53366.1"/>
    <property type="molecule type" value="Genomic_DNA"/>
</dbReference>
<keyword evidence="1" id="KW-0472">Membrane</keyword>
<dbReference type="KEGG" id="vg:10323635"/>
<proteinExistence type="predicted"/>
<evidence type="ECO:0000313" key="3">
    <source>
        <dbReference type="Proteomes" id="UP000008727"/>
    </source>
</evidence>
<sequence>MPVLIIVSMTVLFILSMAAIGSLLLKSHTMPEFLTCLFLFLVSFGIFIGGLVSMEPIIIAFQFISLWLYVVVNPKN</sequence>
<evidence type="ECO:0000256" key="1">
    <source>
        <dbReference type="SAM" id="Phobius"/>
    </source>
</evidence>